<gene>
    <name evidence="7" type="ORF">PMH09_15650</name>
</gene>
<evidence type="ECO:0000256" key="5">
    <source>
        <dbReference type="ARBA" id="ARBA00023012"/>
    </source>
</evidence>
<evidence type="ECO:0000259" key="6">
    <source>
        <dbReference type="PROSITE" id="PS50109"/>
    </source>
</evidence>
<dbReference type="InterPro" id="IPR003594">
    <property type="entry name" value="HATPase_dom"/>
</dbReference>
<evidence type="ECO:0000313" key="8">
    <source>
        <dbReference type="Proteomes" id="UP001232992"/>
    </source>
</evidence>
<accession>A0ABT7BZM4</accession>
<keyword evidence="4 7" id="KW-0808">Transferase</keyword>
<dbReference type="Gene3D" id="1.10.287.130">
    <property type="match status" value="1"/>
</dbReference>
<dbReference type="RefSeq" id="WP_283759276.1">
    <property type="nucleotide sequence ID" value="NZ_JAQOSQ010000017.1"/>
</dbReference>
<dbReference type="InterPro" id="IPR005467">
    <property type="entry name" value="His_kinase_dom"/>
</dbReference>
<dbReference type="SUPFAM" id="SSF55874">
    <property type="entry name" value="ATPase domain of HSP90 chaperone/DNA topoisomerase II/histidine kinase"/>
    <property type="match status" value="1"/>
</dbReference>
<dbReference type="Pfam" id="PF02518">
    <property type="entry name" value="HATPase_c"/>
    <property type="match status" value="1"/>
</dbReference>
<organism evidence="7 8">
    <name type="scientific">Roseofilum casamattae BLCC-M143</name>
    <dbReference type="NCBI Taxonomy" id="3022442"/>
    <lineage>
        <taxon>Bacteria</taxon>
        <taxon>Bacillati</taxon>
        <taxon>Cyanobacteriota</taxon>
        <taxon>Cyanophyceae</taxon>
        <taxon>Desertifilales</taxon>
        <taxon>Desertifilaceae</taxon>
        <taxon>Roseofilum</taxon>
        <taxon>Roseofilum casamattae</taxon>
    </lineage>
</organism>
<evidence type="ECO:0000256" key="2">
    <source>
        <dbReference type="ARBA" id="ARBA00012438"/>
    </source>
</evidence>
<evidence type="ECO:0000256" key="3">
    <source>
        <dbReference type="ARBA" id="ARBA00022553"/>
    </source>
</evidence>
<proteinExistence type="predicted"/>
<sequence length="418" mass="46555">MLRPASAEFVELCRSQITLLTQSFGASLSAVYLTERYPDRSSAQPIPIAVYPDLAQPGKASEPLALQPSDPQPQQLTPRYEATVDPTLEEVSAEPDRLILPLIEGKMLMGFLVTQRKDRQWNQLERDQIQHITQTLTIACLLDQRSQWLEHRDRENARTRSQRQDLFHNFLHQFRNPLTALGTFSKLLLKRLPLPDPHRSIAESLLRESDRLQTLLQNFSQAMDALDRFPDAEGETLLPDPSPVGQLPPSSSLGTMRLNLEAYAIAEILDPLLLSIAAIAEERHLRLHRQIIPNLPLVEVDANALTEVLNNVLENALKYTPTSGEIYVQVPYPAPERPLAIAISDSGPGIPAEDCDRIFDRHYRGIQADGDLPGTGLGLAIAKDLIEQMQGTINVFSPAIYPSNATKGTTFVITLPIP</sequence>
<feature type="domain" description="Histidine kinase" evidence="6">
    <location>
        <begin position="169"/>
        <end position="418"/>
    </location>
</feature>
<evidence type="ECO:0000313" key="7">
    <source>
        <dbReference type="EMBL" id="MDJ1184621.1"/>
    </source>
</evidence>
<keyword evidence="8" id="KW-1185">Reference proteome</keyword>
<comment type="caution">
    <text evidence="7">The sequence shown here is derived from an EMBL/GenBank/DDBJ whole genome shotgun (WGS) entry which is preliminary data.</text>
</comment>
<comment type="catalytic activity">
    <reaction evidence="1">
        <text>ATP + protein L-histidine = ADP + protein N-phospho-L-histidine.</text>
        <dbReference type="EC" id="2.7.13.3"/>
    </reaction>
</comment>
<dbReference type="PROSITE" id="PS50109">
    <property type="entry name" value="HIS_KIN"/>
    <property type="match status" value="1"/>
</dbReference>
<dbReference type="SMART" id="SM00387">
    <property type="entry name" value="HATPase_c"/>
    <property type="match status" value="1"/>
</dbReference>
<dbReference type="InterPro" id="IPR036890">
    <property type="entry name" value="HATPase_C_sf"/>
</dbReference>
<dbReference type="GO" id="GO:0016301">
    <property type="term" value="F:kinase activity"/>
    <property type="evidence" value="ECO:0007669"/>
    <property type="project" value="UniProtKB-KW"/>
</dbReference>
<dbReference type="Gene3D" id="3.30.565.10">
    <property type="entry name" value="Histidine kinase-like ATPase, C-terminal domain"/>
    <property type="match status" value="1"/>
</dbReference>
<dbReference type="EC" id="2.7.13.3" evidence="2"/>
<dbReference type="PANTHER" id="PTHR43547">
    <property type="entry name" value="TWO-COMPONENT HISTIDINE KINASE"/>
    <property type="match status" value="1"/>
</dbReference>
<keyword evidence="3" id="KW-0597">Phosphoprotein</keyword>
<dbReference type="InterPro" id="IPR036097">
    <property type="entry name" value="HisK_dim/P_sf"/>
</dbReference>
<evidence type="ECO:0000256" key="4">
    <source>
        <dbReference type="ARBA" id="ARBA00022777"/>
    </source>
</evidence>
<dbReference type="SUPFAM" id="SSF47384">
    <property type="entry name" value="Homodimeric domain of signal transducing histidine kinase"/>
    <property type="match status" value="1"/>
</dbReference>
<dbReference type="CDD" id="cd00082">
    <property type="entry name" value="HisKA"/>
    <property type="match status" value="1"/>
</dbReference>
<name>A0ABT7BZM4_9CYAN</name>
<dbReference type="SMART" id="SM00388">
    <property type="entry name" value="HisKA"/>
    <property type="match status" value="1"/>
</dbReference>
<dbReference type="PANTHER" id="PTHR43547:SF2">
    <property type="entry name" value="HYBRID SIGNAL TRANSDUCTION HISTIDINE KINASE C"/>
    <property type="match status" value="1"/>
</dbReference>
<dbReference type="Pfam" id="PF00512">
    <property type="entry name" value="HisKA"/>
    <property type="match status" value="1"/>
</dbReference>
<dbReference type="InterPro" id="IPR003661">
    <property type="entry name" value="HisK_dim/P_dom"/>
</dbReference>
<dbReference type="Proteomes" id="UP001232992">
    <property type="component" value="Unassembled WGS sequence"/>
</dbReference>
<protein>
    <recommendedName>
        <fullName evidence="2">histidine kinase</fullName>
        <ecNumber evidence="2">2.7.13.3</ecNumber>
    </recommendedName>
</protein>
<dbReference type="EMBL" id="JAQOSQ010000017">
    <property type="protein sequence ID" value="MDJ1184621.1"/>
    <property type="molecule type" value="Genomic_DNA"/>
</dbReference>
<keyword evidence="5" id="KW-0902">Two-component regulatory system</keyword>
<reference evidence="7 8" key="1">
    <citation type="submission" date="2023-01" db="EMBL/GenBank/DDBJ databases">
        <title>Novel diversity within Roseofilum (Cyanobacteria; Desertifilaceae) from marine benthic mats with descriptions of four novel species.</title>
        <authorList>
            <person name="Wang Y."/>
            <person name="Berthold D.E."/>
            <person name="Hu J."/>
            <person name="Lefler F.W."/>
            <person name="Laughinghouse H.D. IV."/>
        </authorList>
    </citation>
    <scope>NUCLEOTIDE SEQUENCE [LARGE SCALE GENOMIC DNA]</scope>
    <source>
        <strain evidence="7 8">BLCC-M143</strain>
    </source>
</reference>
<dbReference type="PRINTS" id="PR00344">
    <property type="entry name" value="BCTRLSENSOR"/>
</dbReference>
<dbReference type="InterPro" id="IPR004358">
    <property type="entry name" value="Sig_transdc_His_kin-like_C"/>
</dbReference>
<keyword evidence="4 7" id="KW-0418">Kinase</keyword>
<evidence type="ECO:0000256" key="1">
    <source>
        <dbReference type="ARBA" id="ARBA00000085"/>
    </source>
</evidence>